<dbReference type="EMBL" id="JAACJS010000012">
    <property type="protein sequence ID" value="NCI50137.1"/>
    <property type="molecule type" value="Genomic_DNA"/>
</dbReference>
<organism evidence="2 3">
    <name type="scientific">Sediminibacterium roseum</name>
    <dbReference type="NCBI Taxonomy" id="1978412"/>
    <lineage>
        <taxon>Bacteria</taxon>
        <taxon>Pseudomonadati</taxon>
        <taxon>Bacteroidota</taxon>
        <taxon>Chitinophagia</taxon>
        <taxon>Chitinophagales</taxon>
        <taxon>Chitinophagaceae</taxon>
        <taxon>Sediminibacterium</taxon>
    </lineage>
</organism>
<comment type="caution">
    <text evidence="2">The sequence shown here is derived from an EMBL/GenBank/DDBJ whole genome shotgun (WGS) entry which is preliminary data.</text>
</comment>
<dbReference type="RefSeq" id="WP_161818445.1">
    <property type="nucleotide sequence ID" value="NZ_JAACJS010000012.1"/>
</dbReference>
<evidence type="ECO:0000256" key="1">
    <source>
        <dbReference type="SAM" id="SignalP"/>
    </source>
</evidence>
<evidence type="ECO:0000313" key="2">
    <source>
        <dbReference type="EMBL" id="NCI50137.1"/>
    </source>
</evidence>
<feature type="chain" id="PRO_5047543678" evidence="1">
    <location>
        <begin position="20"/>
        <end position="51"/>
    </location>
</feature>
<accession>A0ABW9ZUU1</accession>
<keyword evidence="3" id="KW-1185">Reference proteome</keyword>
<name>A0ABW9ZUU1_9BACT</name>
<proteinExistence type="predicted"/>
<reference evidence="2 3" key="1">
    <citation type="submission" date="2020-01" db="EMBL/GenBank/DDBJ databases">
        <title>Genome analysis.</title>
        <authorList>
            <person name="Wu S."/>
            <person name="Wang G."/>
        </authorList>
    </citation>
    <scope>NUCLEOTIDE SEQUENCE [LARGE SCALE GENOMIC DNA]</scope>
    <source>
        <strain evidence="2 3">SYL130</strain>
    </source>
</reference>
<sequence>MKKTALAMIVAMVTAFSCATPDGTPKKPDADTVHIAPADTLKYRADSTTKY</sequence>
<gene>
    <name evidence="2" type="ORF">GWC95_09400</name>
</gene>
<feature type="signal peptide" evidence="1">
    <location>
        <begin position="1"/>
        <end position="19"/>
    </location>
</feature>
<dbReference type="Proteomes" id="UP000753802">
    <property type="component" value="Unassembled WGS sequence"/>
</dbReference>
<protein>
    <submittedName>
        <fullName evidence="2">Uncharacterized protein</fullName>
    </submittedName>
</protein>
<dbReference type="PROSITE" id="PS51257">
    <property type="entry name" value="PROKAR_LIPOPROTEIN"/>
    <property type="match status" value="1"/>
</dbReference>
<evidence type="ECO:0000313" key="3">
    <source>
        <dbReference type="Proteomes" id="UP000753802"/>
    </source>
</evidence>
<keyword evidence="1" id="KW-0732">Signal</keyword>